<reference evidence="4 5" key="1">
    <citation type="journal article" date="2019" name="Nat. Microbiol.">
        <title>Mediterranean grassland soil C-N compound turnover is dependent on rainfall and depth, and is mediated by genomically divergent microorganisms.</title>
        <authorList>
            <person name="Diamond S."/>
            <person name="Andeer P.F."/>
            <person name="Li Z."/>
            <person name="Crits-Christoph A."/>
            <person name="Burstein D."/>
            <person name="Anantharaman K."/>
            <person name="Lane K.R."/>
            <person name="Thomas B.C."/>
            <person name="Pan C."/>
            <person name="Northen T.R."/>
            <person name="Banfield J.F."/>
        </authorList>
    </citation>
    <scope>NUCLEOTIDE SEQUENCE [LARGE SCALE GENOMIC DNA]</scope>
    <source>
        <strain evidence="4">WS_11</strain>
    </source>
</reference>
<dbReference type="PROSITE" id="PS51387">
    <property type="entry name" value="FAD_PCMH"/>
    <property type="match status" value="1"/>
</dbReference>
<evidence type="ECO:0000259" key="3">
    <source>
        <dbReference type="PROSITE" id="PS51387"/>
    </source>
</evidence>
<feature type="domain" description="FAD-binding PCMH-type" evidence="3">
    <location>
        <begin position="38"/>
        <end position="216"/>
    </location>
</feature>
<dbReference type="Proteomes" id="UP000319771">
    <property type="component" value="Unassembled WGS sequence"/>
</dbReference>
<protein>
    <submittedName>
        <fullName evidence="4">FAD-binding protein</fullName>
    </submittedName>
</protein>
<dbReference type="InterPro" id="IPR016164">
    <property type="entry name" value="FAD-linked_Oxase-like_C"/>
</dbReference>
<dbReference type="InterPro" id="IPR006094">
    <property type="entry name" value="Oxid_FAD_bind_N"/>
</dbReference>
<dbReference type="GO" id="GO:0003824">
    <property type="term" value="F:catalytic activity"/>
    <property type="evidence" value="ECO:0007669"/>
    <property type="project" value="InterPro"/>
</dbReference>
<gene>
    <name evidence="4" type="ORF">E6K81_02140</name>
</gene>
<evidence type="ECO:0000313" key="4">
    <source>
        <dbReference type="EMBL" id="TMQ73928.1"/>
    </source>
</evidence>
<dbReference type="InterPro" id="IPR016166">
    <property type="entry name" value="FAD-bd_PCMH"/>
</dbReference>
<dbReference type="Pfam" id="PF01565">
    <property type="entry name" value="FAD_binding_4"/>
    <property type="match status" value="1"/>
</dbReference>
<sequence length="294" mass="30619">MPLSASHLDELRALLGEDGVLASQAARFTYEADALALEKHLPDVVALPRSSDEVAALVRWAHGLGLPVTPRGAGTGLAGGATAERGGVVLSVNRMDRVLRVEPDRLFAWVQPGLVNLWLSQQLAPQGLYYAPDPASQQVSTVGGNVATNAGGPHCLKYGVTLNHILGVVVVLYDGTVVTLGGESCDAPDYDLASVLIGSEGTLGIATEICVRLLPRPEAVKTMLFDFTTVAAACKTVSAVIAGGIVPAAMEIMDQHTVGLVEDWLHLGLKRDAAAVLLIEVDGPAVSLEPQVAA</sequence>
<keyword evidence="2" id="KW-0274">FAD</keyword>
<dbReference type="InterPro" id="IPR051914">
    <property type="entry name" value="FAD-linked_OxidoTrans_Type4"/>
</dbReference>
<evidence type="ECO:0000256" key="1">
    <source>
        <dbReference type="ARBA" id="ARBA00022630"/>
    </source>
</evidence>
<dbReference type="InterPro" id="IPR036318">
    <property type="entry name" value="FAD-bd_PCMH-like_sf"/>
</dbReference>
<evidence type="ECO:0000256" key="2">
    <source>
        <dbReference type="ARBA" id="ARBA00022827"/>
    </source>
</evidence>
<dbReference type="SUPFAM" id="SSF56176">
    <property type="entry name" value="FAD-binding/transporter-associated domain-like"/>
    <property type="match status" value="1"/>
</dbReference>
<dbReference type="InterPro" id="IPR004113">
    <property type="entry name" value="FAD-bd_oxidored_4_C"/>
</dbReference>
<feature type="non-terminal residue" evidence="4">
    <location>
        <position position="294"/>
    </location>
</feature>
<keyword evidence="1" id="KW-0285">Flavoprotein</keyword>
<dbReference type="Pfam" id="PF02913">
    <property type="entry name" value="FAD-oxidase_C"/>
    <property type="match status" value="1"/>
</dbReference>
<dbReference type="InterPro" id="IPR016169">
    <property type="entry name" value="FAD-bd_PCMH_sub2"/>
</dbReference>
<dbReference type="SUPFAM" id="SSF55103">
    <property type="entry name" value="FAD-linked oxidases, C-terminal domain"/>
    <property type="match status" value="1"/>
</dbReference>
<dbReference type="Gene3D" id="3.30.465.10">
    <property type="match status" value="1"/>
</dbReference>
<evidence type="ECO:0000313" key="5">
    <source>
        <dbReference type="Proteomes" id="UP000319771"/>
    </source>
</evidence>
<name>A0A538UDE7_UNCEI</name>
<dbReference type="EMBL" id="VBPB01000030">
    <property type="protein sequence ID" value="TMQ73928.1"/>
    <property type="molecule type" value="Genomic_DNA"/>
</dbReference>
<dbReference type="PANTHER" id="PTHR42934">
    <property type="entry name" value="GLYCOLATE OXIDASE SUBUNIT GLCD"/>
    <property type="match status" value="1"/>
</dbReference>
<accession>A0A538UDE7</accession>
<dbReference type="GO" id="GO:0071949">
    <property type="term" value="F:FAD binding"/>
    <property type="evidence" value="ECO:0007669"/>
    <property type="project" value="InterPro"/>
</dbReference>
<comment type="caution">
    <text evidence="4">The sequence shown here is derived from an EMBL/GenBank/DDBJ whole genome shotgun (WGS) entry which is preliminary data.</text>
</comment>
<dbReference type="PANTHER" id="PTHR42934:SF1">
    <property type="entry name" value="GLYCOLATE OXIDASE SUBUNIT GLCD"/>
    <property type="match status" value="1"/>
</dbReference>
<dbReference type="AlphaFoldDB" id="A0A538UDE7"/>
<organism evidence="4 5">
    <name type="scientific">Eiseniibacteriota bacterium</name>
    <dbReference type="NCBI Taxonomy" id="2212470"/>
    <lineage>
        <taxon>Bacteria</taxon>
        <taxon>Candidatus Eiseniibacteriota</taxon>
    </lineage>
</organism>
<proteinExistence type="predicted"/>